<proteinExistence type="predicted"/>
<organism evidence="1 2">
    <name type="scientific">Reticulomyxa filosa</name>
    <dbReference type="NCBI Taxonomy" id="46433"/>
    <lineage>
        <taxon>Eukaryota</taxon>
        <taxon>Sar</taxon>
        <taxon>Rhizaria</taxon>
        <taxon>Retaria</taxon>
        <taxon>Foraminifera</taxon>
        <taxon>Monothalamids</taxon>
        <taxon>Reticulomyxidae</taxon>
        <taxon>Reticulomyxa</taxon>
    </lineage>
</organism>
<sequence length="295" mass="34477">MSKILETLSAAIIAGGITIFFVERDWTILLHAFNDGVIDIHTPFAAVTGYTRLLKEKSALRLLNDVSKEQLSFERQRTNRINNILTNVNALDKLTKCEKKESETEWFYRADTRNKSLDSFYSKTTAVIKNCKQTDKKIDCLYEQKVWQKQALTNLRIICGFEERLKIKYNLTLKIKESAKHLRKIKGLLHALLELKKKHLFEKLTMWSYLSNLWFLTLLTKLFLLAADSSVDIEHKVRINFGSCTKPYREQPLWPYILARHPDLWIWGGDIVYHVTLESKINKQTNKKLANRCNL</sequence>
<reference evidence="1 2" key="1">
    <citation type="journal article" date="2013" name="Curr. Biol.">
        <title>The Genome of the Foraminiferan Reticulomyxa filosa.</title>
        <authorList>
            <person name="Glockner G."/>
            <person name="Hulsmann N."/>
            <person name="Schleicher M."/>
            <person name="Noegel A.A."/>
            <person name="Eichinger L."/>
            <person name="Gallinger C."/>
            <person name="Pawlowski J."/>
            <person name="Sierra R."/>
            <person name="Euteneuer U."/>
            <person name="Pillet L."/>
            <person name="Moustafa A."/>
            <person name="Platzer M."/>
            <person name="Groth M."/>
            <person name="Szafranski K."/>
            <person name="Schliwa M."/>
        </authorList>
    </citation>
    <scope>NUCLEOTIDE SEQUENCE [LARGE SCALE GENOMIC DNA]</scope>
</reference>
<name>X6P7P8_RETFI</name>
<dbReference type="Proteomes" id="UP000023152">
    <property type="component" value="Unassembled WGS sequence"/>
</dbReference>
<evidence type="ECO:0000313" key="2">
    <source>
        <dbReference type="Proteomes" id="UP000023152"/>
    </source>
</evidence>
<dbReference type="PANTHER" id="PTHR33987:SF1">
    <property type="entry name" value="CALCINEURIN-LIKE METALLO-PHOSPHOESTERASE SUPERFAMILY PROTEIN"/>
    <property type="match status" value="1"/>
</dbReference>
<comment type="caution">
    <text evidence="1">The sequence shown here is derived from an EMBL/GenBank/DDBJ whole genome shotgun (WGS) entry which is preliminary data.</text>
</comment>
<accession>X6P7P8</accession>
<dbReference type="EMBL" id="ASPP01002478">
    <property type="protein sequence ID" value="ETO34545.1"/>
    <property type="molecule type" value="Genomic_DNA"/>
</dbReference>
<dbReference type="PANTHER" id="PTHR33987">
    <property type="entry name" value="CALCINEURIN-LIKE METALLO-PHOSPHOESTERASE SUPERFAMILY PROTEIN"/>
    <property type="match status" value="1"/>
</dbReference>
<evidence type="ECO:0000313" key="1">
    <source>
        <dbReference type="EMBL" id="ETO34545.1"/>
    </source>
</evidence>
<dbReference type="OrthoDB" id="10266805at2759"/>
<keyword evidence="2" id="KW-1185">Reference proteome</keyword>
<gene>
    <name evidence="1" type="ORF">RFI_02549</name>
</gene>
<dbReference type="AlphaFoldDB" id="X6P7P8"/>
<protein>
    <submittedName>
        <fullName evidence="1">Phosphodiesterase/alkaline phosphatase D-like protein</fullName>
    </submittedName>
</protein>